<evidence type="ECO:0000256" key="3">
    <source>
        <dbReference type="HAMAP-Rule" id="MF_00528"/>
    </source>
</evidence>
<name>A0A346XZM0_9ACTN</name>
<dbReference type="NCBIfam" id="TIGR00172">
    <property type="entry name" value="maf"/>
    <property type="match status" value="1"/>
</dbReference>
<keyword evidence="5" id="KW-1185">Reference proteome</keyword>
<dbReference type="InterPro" id="IPR003697">
    <property type="entry name" value="Maf-like"/>
</dbReference>
<comment type="catalytic activity">
    <reaction evidence="3">
        <text>dTTP + H2O = dTMP + diphosphate + H(+)</text>
        <dbReference type="Rhea" id="RHEA:28534"/>
        <dbReference type="ChEBI" id="CHEBI:15377"/>
        <dbReference type="ChEBI" id="CHEBI:15378"/>
        <dbReference type="ChEBI" id="CHEBI:33019"/>
        <dbReference type="ChEBI" id="CHEBI:37568"/>
        <dbReference type="ChEBI" id="CHEBI:63528"/>
        <dbReference type="EC" id="3.6.1.9"/>
    </reaction>
</comment>
<comment type="function">
    <text evidence="3">Nucleoside triphosphate pyrophosphatase that hydrolyzes dTTP and UTP. May have a dual role in cell division arrest and in preventing the incorporation of modified nucleotides into cellular nucleic acids.</text>
</comment>
<dbReference type="Gene3D" id="3.90.950.10">
    <property type="match status" value="1"/>
</dbReference>
<organism evidence="4 5">
    <name type="scientific">Euzebya pacifica</name>
    <dbReference type="NCBI Taxonomy" id="1608957"/>
    <lineage>
        <taxon>Bacteria</taxon>
        <taxon>Bacillati</taxon>
        <taxon>Actinomycetota</taxon>
        <taxon>Nitriliruptoria</taxon>
        <taxon>Euzebyales</taxon>
    </lineage>
</organism>
<dbReference type="InterPro" id="IPR029001">
    <property type="entry name" value="ITPase-like_fam"/>
</dbReference>
<dbReference type="PIRSF" id="PIRSF006305">
    <property type="entry name" value="Maf"/>
    <property type="match status" value="1"/>
</dbReference>
<keyword evidence="3" id="KW-0963">Cytoplasm</keyword>
<dbReference type="CDD" id="cd00555">
    <property type="entry name" value="Maf"/>
    <property type="match status" value="1"/>
</dbReference>
<feature type="site" description="Important for substrate specificity" evidence="3">
    <location>
        <position position="70"/>
    </location>
</feature>
<feature type="active site" description="Proton acceptor" evidence="3">
    <location>
        <position position="69"/>
    </location>
</feature>
<comment type="similarity">
    <text evidence="3">Belongs to the Maf family. YhdE subfamily.</text>
</comment>
<dbReference type="EC" id="3.6.1.9" evidence="3"/>
<dbReference type="EMBL" id="CP031165">
    <property type="protein sequence ID" value="AXV07667.1"/>
    <property type="molecule type" value="Genomic_DNA"/>
</dbReference>
<dbReference type="OrthoDB" id="3527985at2"/>
<comment type="catalytic activity">
    <reaction evidence="3">
        <text>UTP + H2O = UMP + diphosphate + H(+)</text>
        <dbReference type="Rhea" id="RHEA:29395"/>
        <dbReference type="ChEBI" id="CHEBI:15377"/>
        <dbReference type="ChEBI" id="CHEBI:15378"/>
        <dbReference type="ChEBI" id="CHEBI:33019"/>
        <dbReference type="ChEBI" id="CHEBI:46398"/>
        <dbReference type="ChEBI" id="CHEBI:57865"/>
        <dbReference type="EC" id="3.6.1.9"/>
    </reaction>
</comment>
<dbReference type="PANTHER" id="PTHR43213">
    <property type="entry name" value="BIFUNCTIONAL DTTP/UTP PYROPHOSPHATASE/METHYLTRANSFERASE PROTEIN-RELATED"/>
    <property type="match status" value="1"/>
</dbReference>
<dbReference type="SUPFAM" id="SSF52972">
    <property type="entry name" value="ITPase-like"/>
    <property type="match status" value="1"/>
</dbReference>
<dbReference type="GO" id="GO:0036221">
    <property type="term" value="F:UTP diphosphatase activity"/>
    <property type="evidence" value="ECO:0007669"/>
    <property type="project" value="RHEA"/>
</dbReference>
<dbReference type="HAMAP" id="MF_00528">
    <property type="entry name" value="Maf"/>
    <property type="match status" value="1"/>
</dbReference>
<comment type="caution">
    <text evidence="3">Lacks conserved residue(s) required for the propagation of feature annotation.</text>
</comment>
<evidence type="ECO:0000313" key="4">
    <source>
        <dbReference type="EMBL" id="AXV07667.1"/>
    </source>
</evidence>
<sequence length="198" mass="21188">MSRLVLASASPRRRDLLADRLGLDIDVRPADVDEAPKHGEAPAAMVQRLARRKVSAVQAEMEDLVVAADTVVIVDGDVMGKPETPHEAERMLRALSGREHSVLTGVAVRLGPKGASGVDRTKVRFRRLGPGEIQWYVDTGEPLDKAGAYAIQGIGGIFVEHIEGSETGVIGLPLGRLAVLVASVGANLMDYRRSDLLP</sequence>
<keyword evidence="3" id="KW-0546">Nucleotide metabolism</keyword>
<keyword evidence="2 3" id="KW-0378">Hydrolase</keyword>
<dbReference type="Proteomes" id="UP000264006">
    <property type="component" value="Chromosome"/>
</dbReference>
<feature type="site" description="Important for substrate specificity" evidence="3">
    <location>
        <position position="12"/>
    </location>
</feature>
<accession>A0A346XZM0</accession>
<feature type="site" description="Important for substrate specificity" evidence="3">
    <location>
        <position position="152"/>
    </location>
</feature>
<evidence type="ECO:0000313" key="5">
    <source>
        <dbReference type="Proteomes" id="UP000264006"/>
    </source>
</evidence>
<proteinExistence type="inferred from homology"/>
<evidence type="ECO:0000256" key="2">
    <source>
        <dbReference type="ARBA" id="ARBA00022801"/>
    </source>
</evidence>
<dbReference type="GO" id="GO:0009117">
    <property type="term" value="P:nucleotide metabolic process"/>
    <property type="evidence" value="ECO:0007669"/>
    <property type="project" value="UniProtKB-KW"/>
</dbReference>
<dbReference type="RefSeq" id="WP_114592125.1">
    <property type="nucleotide sequence ID" value="NZ_CP031165.1"/>
</dbReference>
<dbReference type="Pfam" id="PF02545">
    <property type="entry name" value="Maf"/>
    <property type="match status" value="1"/>
</dbReference>
<protein>
    <recommendedName>
        <fullName evidence="3">dTTP/UTP pyrophosphatase</fullName>
        <shortName evidence="3">dTTPase/UTPase</shortName>
        <ecNumber evidence="3">3.6.1.9</ecNumber>
    </recommendedName>
    <alternativeName>
        <fullName evidence="3">Nucleoside triphosphate pyrophosphatase</fullName>
    </alternativeName>
    <alternativeName>
        <fullName evidence="3">Nucleotide pyrophosphatase</fullName>
        <shortName evidence="3">Nucleotide PPase</shortName>
    </alternativeName>
</protein>
<dbReference type="PANTHER" id="PTHR43213:SF5">
    <property type="entry name" value="BIFUNCTIONAL DTTP_UTP PYROPHOSPHATASE_METHYLTRANSFERASE PROTEIN-RELATED"/>
    <property type="match status" value="1"/>
</dbReference>
<comment type="subcellular location">
    <subcellularLocation>
        <location evidence="3">Cytoplasm</location>
    </subcellularLocation>
</comment>
<dbReference type="AlphaFoldDB" id="A0A346XZM0"/>
<dbReference type="GO" id="GO:0005737">
    <property type="term" value="C:cytoplasm"/>
    <property type="evidence" value="ECO:0007669"/>
    <property type="project" value="UniProtKB-SubCell"/>
</dbReference>
<gene>
    <name evidence="4" type="ORF">DVS28_a2988</name>
</gene>
<dbReference type="KEGG" id="euz:DVS28_a2988"/>
<comment type="cofactor">
    <cofactor evidence="1 3">
        <name>a divalent metal cation</name>
        <dbReference type="ChEBI" id="CHEBI:60240"/>
    </cofactor>
</comment>
<reference evidence="4 5" key="1">
    <citation type="submission" date="2018-09" db="EMBL/GenBank/DDBJ databases">
        <title>Complete genome sequence of Euzebya sp. DY32-46 isolated from seawater of Pacific Ocean.</title>
        <authorList>
            <person name="Xu L."/>
            <person name="Wu Y.-H."/>
            <person name="Xu X.-W."/>
        </authorList>
    </citation>
    <scope>NUCLEOTIDE SEQUENCE [LARGE SCALE GENOMIC DNA]</scope>
    <source>
        <strain evidence="4 5">DY32-46</strain>
    </source>
</reference>
<dbReference type="GO" id="GO:0036218">
    <property type="term" value="F:dTTP diphosphatase activity"/>
    <property type="evidence" value="ECO:0007669"/>
    <property type="project" value="RHEA"/>
</dbReference>
<evidence type="ECO:0000256" key="1">
    <source>
        <dbReference type="ARBA" id="ARBA00001968"/>
    </source>
</evidence>